<keyword evidence="3" id="KW-0813">Transport</keyword>
<dbReference type="Gene3D" id="3.30.460.20">
    <property type="entry name" value="CorA soluble domain-like"/>
    <property type="match status" value="1"/>
</dbReference>
<dbReference type="InterPro" id="IPR045863">
    <property type="entry name" value="CorA_TM1_TM2"/>
</dbReference>
<comment type="caution">
    <text evidence="12">The sequence shown here is derived from an EMBL/GenBank/DDBJ whole genome shotgun (WGS) entry which is preliminary data.</text>
</comment>
<keyword evidence="10 11" id="KW-0472">Membrane</keyword>
<dbReference type="PANTHER" id="PTHR46494">
    <property type="entry name" value="CORA FAMILY METAL ION TRANSPORTER (EUROFUNG)"/>
    <property type="match status" value="1"/>
</dbReference>
<dbReference type="SUPFAM" id="SSF144083">
    <property type="entry name" value="Magnesium transport protein CorA, transmembrane region"/>
    <property type="match status" value="1"/>
</dbReference>
<keyword evidence="13" id="KW-1185">Reference proteome</keyword>
<comment type="subcellular location">
    <subcellularLocation>
        <location evidence="1">Cell membrane</location>
        <topology evidence="1">Multi-pass membrane protein</topology>
    </subcellularLocation>
</comment>
<keyword evidence="6 11" id="KW-0812">Transmembrane</keyword>
<accession>A0ABQ6ZE13</accession>
<dbReference type="Pfam" id="PF01544">
    <property type="entry name" value="CorA"/>
    <property type="match status" value="1"/>
</dbReference>
<dbReference type="Gene3D" id="1.20.58.340">
    <property type="entry name" value="Magnesium transport protein CorA, transmembrane region"/>
    <property type="match status" value="2"/>
</dbReference>
<dbReference type="Proteomes" id="UP000781710">
    <property type="component" value="Unassembled WGS sequence"/>
</dbReference>
<name>A0ABQ6ZE13_9GAMM</name>
<dbReference type="InterPro" id="IPR045861">
    <property type="entry name" value="CorA_cytoplasmic_dom"/>
</dbReference>
<comment type="similarity">
    <text evidence="2">Belongs to the CorA metal ion transporter (MIT) (TC 1.A.35) family.</text>
</comment>
<evidence type="ECO:0000256" key="8">
    <source>
        <dbReference type="ARBA" id="ARBA00022989"/>
    </source>
</evidence>
<evidence type="ECO:0000256" key="3">
    <source>
        <dbReference type="ARBA" id="ARBA00022448"/>
    </source>
</evidence>
<proteinExistence type="inferred from homology"/>
<keyword evidence="5" id="KW-0997">Cell inner membrane</keyword>
<dbReference type="EMBL" id="PDWW01000026">
    <property type="protein sequence ID" value="KAF1723592.1"/>
    <property type="molecule type" value="Genomic_DNA"/>
</dbReference>
<feature type="transmembrane region" description="Helical" evidence="11">
    <location>
        <begin position="315"/>
        <end position="335"/>
    </location>
</feature>
<organism evidence="12 13">
    <name type="scientific">Pseudoxanthomonas japonensis</name>
    <dbReference type="NCBI Taxonomy" id="69284"/>
    <lineage>
        <taxon>Bacteria</taxon>
        <taxon>Pseudomonadati</taxon>
        <taxon>Pseudomonadota</taxon>
        <taxon>Gammaproteobacteria</taxon>
        <taxon>Lysobacterales</taxon>
        <taxon>Lysobacteraceae</taxon>
        <taxon>Pseudoxanthomonas</taxon>
    </lineage>
</organism>
<gene>
    <name evidence="12" type="ORF">CSC78_15660</name>
</gene>
<protein>
    <submittedName>
        <fullName evidence="12">Cobalt transporter</fullName>
    </submittedName>
</protein>
<reference evidence="12 13" key="1">
    <citation type="submission" date="2017-10" db="EMBL/GenBank/DDBJ databases">
        <title>Whole genome sequencing of members of genus Pseudoxanthomonas.</title>
        <authorList>
            <person name="Kumar S."/>
            <person name="Bansal K."/>
            <person name="Kaur A."/>
            <person name="Patil P."/>
            <person name="Sharma S."/>
            <person name="Patil P.B."/>
        </authorList>
    </citation>
    <scope>NUCLEOTIDE SEQUENCE [LARGE SCALE GENOMIC DNA]</scope>
    <source>
        <strain evidence="12 13">DSM 17109</strain>
    </source>
</reference>
<keyword evidence="8 11" id="KW-1133">Transmembrane helix</keyword>
<dbReference type="SUPFAM" id="SSF143865">
    <property type="entry name" value="CorA soluble domain-like"/>
    <property type="match status" value="1"/>
</dbReference>
<evidence type="ECO:0000313" key="12">
    <source>
        <dbReference type="EMBL" id="KAF1723592.1"/>
    </source>
</evidence>
<evidence type="ECO:0000256" key="10">
    <source>
        <dbReference type="ARBA" id="ARBA00023136"/>
    </source>
</evidence>
<evidence type="ECO:0000256" key="11">
    <source>
        <dbReference type="SAM" id="Phobius"/>
    </source>
</evidence>
<feature type="transmembrane region" description="Helical" evidence="11">
    <location>
        <begin position="281"/>
        <end position="303"/>
    </location>
</feature>
<dbReference type="InterPro" id="IPR002523">
    <property type="entry name" value="MgTranspt_CorA/ZnTranspt_ZntB"/>
</dbReference>
<dbReference type="PANTHER" id="PTHR46494:SF3">
    <property type="entry name" value="ZINC TRANSPORT PROTEIN ZNTB"/>
    <property type="match status" value="1"/>
</dbReference>
<evidence type="ECO:0000256" key="6">
    <source>
        <dbReference type="ARBA" id="ARBA00022692"/>
    </source>
</evidence>
<evidence type="ECO:0000256" key="4">
    <source>
        <dbReference type="ARBA" id="ARBA00022475"/>
    </source>
</evidence>
<evidence type="ECO:0000256" key="1">
    <source>
        <dbReference type="ARBA" id="ARBA00004651"/>
    </source>
</evidence>
<evidence type="ECO:0000313" key="13">
    <source>
        <dbReference type="Proteomes" id="UP000781710"/>
    </source>
</evidence>
<evidence type="ECO:0000256" key="9">
    <source>
        <dbReference type="ARBA" id="ARBA00023065"/>
    </source>
</evidence>
<evidence type="ECO:0000256" key="5">
    <source>
        <dbReference type="ARBA" id="ARBA00022519"/>
    </source>
</evidence>
<keyword evidence="7" id="KW-0862">Zinc</keyword>
<evidence type="ECO:0000256" key="7">
    <source>
        <dbReference type="ARBA" id="ARBA00022833"/>
    </source>
</evidence>
<keyword evidence="4" id="KW-1003">Cell membrane</keyword>
<dbReference type="RefSeq" id="WP_162338798.1">
    <property type="nucleotide sequence ID" value="NZ_JBHSRQ010000014.1"/>
</dbReference>
<sequence length="344" mass="37879">MLPPVAPHVSVPPLTGLPGALWLYRFDAEGHAQPVDAVREASDTWHWLHLDLSDTRSAQCAATLPIPGEARAALLSPDTYVNLQREDDVAQGAFVDWTHQRGVDPAAEGQLRGDDGIGWLHFALTPTLLVTARRQPLRSVEAARRGIAGQTRVGSPVRLLEAIVERFADTVERSSDSLSVRLDRIEDRVLADSIGEERRDLAQLRHQTVRLHRPLTAMRRLLKQFEQRHAAEDGDDLLTTVSRLNQRFDDLDGDVGTLQERARLLQDEVAAKLAERTNRHLYVLSMVTALLLPPSLVAGLFGMNLPGLPFAHSTHGLAFALLLGAASSVVVYLALRRMGVSRST</sequence>
<keyword evidence="9" id="KW-0406">Ion transport</keyword>
<evidence type="ECO:0000256" key="2">
    <source>
        <dbReference type="ARBA" id="ARBA00009765"/>
    </source>
</evidence>